<dbReference type="Pfam" id="PF05198">
    <property type="entry name" value="IF3_N"/>
    <property type="match status" value="1"/>
</dbReference>
<accession>A0ABR4D1G9</accession>
<dbReference type="InterPro" id="IPR019814">
    <property type="entry name" value="Translation_initiation_fac_3_N"/>
</dbReference>
<dbReference type="Proteomes" id="UP001595075">
    <property type="component" value="Unassembled WGS sequence"/>
</dbReference>
<dbReference type="SUPFAM" id="SSF55200">
    <property type="entry name" value="Translation initiation factor IF3, C-terminal domain"/>
    <property type="match status" value="1"/>
</dbReference>
<feature type="compositionally biased region" description="Basic and acidic residues" evidence="4">
    <location>
        <begin position="299"/>
        <end position="322"/>
    </location>
</feature>
<dbReference type="PANTHER" id="PTHR10938">
    <property type="entry name" value="TRANSLATION INITIATION FACTOR IF-3"/>
    <property type="match status" value="1"/>
</dbReference>
<dbReference type="Gene3D" id="3.10.20.80">
    <property type="entry name" value="Translation initiation factor 3 (IF-3), N-terminal domain"/>
    <property type="match status" value="1"/>
</dbReference>
<comment type="caution">
    <text evidence="6">The sequence shown here is derived from an EMBL/GenBank/DDBJ whole genome shotgun (WGS) entry which is preliminary data.</text>
</comment>
<evidence type="ECO:0000313" key="6">
    <source>
        <dbReference type="EMBL" id="KAL2075473.1"/>
    </source>
</evidence>
<organism evidence="6 7">
    <name type="scientific">Oculimacula yallundae</name>
    <dbReference type="NCBI Taxonomy" id="86028"/>
    <lineage>
        <taxon>Eukaryota</taxon>
        <taxon>Fungi</taxon>
        <taxon>Dikarya</taxon>
        <taxon>Ascomycota</taxon>
        <taxon>Pezizomycotina</taxon>
        <taxon>Leotiomycetes</taxon>
        <taxon>Helotiales</taxon>
        <taxon>Ploettnerulaceae</taxon>
        <taxon>Oculimacula</taxon>
    </lineage>
</organism>
<dbReference type="InterPro" id="IPR036788">
    <property type="entry name" value="T_IF-3_C_sf"/>
</dbReference>
<comment type="similarity">
    <text evidence="1">Belongs to the IF-3 family.</text>
</comment>
<feature type="compositionally biased region" description="Polar residues" evidence="4">
    <location>
        <begin position="263"/>
        <end position="279"/>
    </location>
</feature>
<dbReference type="InterPro" id="IPR036787">
    <property type="entry name" value="T_IF-3_N_sf"/>
</dbReference>
<feature type="domain" description="Translation initiation factor 3 N-terminal" evidence="5">
    <location>
        <begin position="74"/>
        <end position="143"/>
    </location>
</feature>
<reference evidence="6 7" key="1">
    <citation type="journal article" date="2024" name="Commun. Biol.">
        <title>Comparative genomic analysis of thermophilic fungi reveals convergent evolutionary adaptations and gene losses.</title>
        <authorList>
            <person name="Steindorff A.S."/>
            <person name="Aguilar-Pontes M.V."/>
            <person name="Robinson A.J."/>
            <person name="Andreopoulos B."/>
            <person name="LaButti K."/>
            <person name="Kuo A."/>
            <person name="Mondo S."/>
            <person name="Riley R."/>
            <person name="Otillar R."/>
            <person name="Haridas S."/>
            <person name="Lipzen A."/>
            <person name="Grimwood J."/>
            <person name="Schmutz J."/>
            <person name="Clum A."/>
            <person name="Reid I.D."/>
            <person name="Moisan M.C."/>
            <person name="Butler G."/>
            <person name="Nguyen T.T.M."/>
            <person name="Dewar K."/>
            <person name="Conant G."/>
            <person name="Drula E."/>
            <person name="Henrissat B."/>
            <person name="Hansel C."/>
            <person name="Singer S."/>
            <person name="Hutchinson M.I."/>
            <person name="de Vries R.P."/>
            <person name="Natvig D.O."/>
            <person name="Powell A.J."/>
            <person name="Tsang A."/>
            <person name="Grigoriev I.V."/>
        </authorList>
    </citation>
    <scope>NUCLEOTIDE SEQUENCE [LARGE SCALE GENOMIC DNA]</scope>
    <source>
        <strain evidence="6 7">CBS 494.80</strain>
    </source>
</reference>
<evidence type="ECO:0000256" key="1">
    <source>
        <dbReference type="ARBA" id="ARBA00005439"/>
    </source>
</evidence>
<evidence type="ECO:0000256" key="2">
    <source>
        <dbReference type="ARBA" id="ARBA00022540"/>
    </source>
</evidence>
<evidence type="ECO:0000256" key="4">
    <source>
        <dbReference type="SAM" id="MobiDB-lite"/>
    </source>
</evidence>
<keyword evidence="3" id="KW-0648">Protein biosynthesis</keyword>
<evidence type="ECO:0000259" key="5">
    <source>
        <dbReference type="Pfam" id="PF05198"/>
    </source>
</evidence>
<feature type="region of interest" description="Disordered" evidence="4">
    <location>
        <begin position="241"/>
        <end position="337"/>
    </location>
</feature>
<keyword evidence="2" id="KW-0396">Initiation factor</keyword>
<proteinExistence type="inferred from homology"/>
<evidence type="ECO:0000256" key="3">
    <source>
        <dbReference type="ARBA" id="ARBA00022917"/>
    </source>
</evidence>
<dbReference type="Gene3D" id="3.30.110.10">
    <property type="entry name" value="Translation initiation factor 3 (IF-3), C-terminal domain"/>
    <property type="match status" value="1"/>
</dbReference>
<dbReference type="PANTHER" id="PTHR10938:SF0">
    <property type="entry name" value="TRANSLATION INITIATION FACTOR IF-3, MITOCHONDRIAL"/>
    <property type="match status" value="1"/>
</dbReference>
<sequence>MRSSRCVFSTAAALQRVFIAPIELQTPSRVQTRGLVTLSSQLRQRPHAILNLSQPQRRYVSLHRAEKSRLPRDDEIQAWSVTLVDADGKLTEPRSTRDILSTLDRKTNSLVIVVPGEPGVPPICKILNKQQMRESEKAKLKAARGSGVTQKTMELNWAIGKNDLGHRMDKLRGWLEKGWKVDVVLAGKKKGRKATEEEAEALVKHIRGVLEEVGGRETKLVEGKMLGQLTLYLEGKKAKEVKATSKSGGQAGAGAGVDGSVERGTSTADVKNASGTGKSASLAVDGGNETTTESEGDVEGEKEGVSEKGEISEADKLAEFQQKRRRKHSGWEQQKEE</sequence>
<name>A0ABR4D1G9_9HELO</name>
<keyword evidence="7" id="KW-1185">Reference proteome</keyword>
<dbReference type="InterPro" id="IPR001288">
    <property type="entry name" value="Translation_initiation_fac_3"/>
</dbReference>
<evidence type="ECO:0000313" key="7">
    <source>
        <dbReference type="Proteomes" id="UP001595075"/>
    </source>
</evidence>
<dbReference type="EMBL" id="JAZHXI010000001">
    <property type="protein sequence ID" value="KAL2075473.1"/>
    <property type="molecule type" value="Genomic_DNA"/>
</dbReference>
<gene>
    <name evidence="6" type="ORF">VTL71DRAFT_416</name>
</gene>
<dbReference type="SUPFAM" id="SSF54364">
    <property type="entry name" value="Translation initiation factor IF3, N-terminal domain"/>
    <property type="match status" value="1"/>
</dbReference>
<protein>
    <recommendedName>
        <fullName evidence="5">Translation initiation factor 3 N-terminal domain-containing protein</fullName>
    </recommendedName>
</protein>